<protein>
    <submittedName>
        <fullName evidence="1">DUF3375 domain-containing protein</fullName>
    </submittedName>
</protein>
<gene>
    <name evidence="1" type="ORF">AAFH96_26415</name>
</gene>
<dbReference type="EMBL" id="JBCGDC010000099">
    <property type="protein sequence ID" value="MFB6396609.1"/>
    <property type="molecule type" value="Genomic_DNA"/>
</dbReference>
<organism evidence="1 2">
    <name type="scientific">Polymorphospora lycopeni</name>
    <dbReference type="NCBI Taxonomy" id="3140240"/>
    <lineage>
        <taxon>Bacteria</taxon>
        <taxon>Bacillati</taxon>
        <taxon>Actinomycetota</taxon>
        <taxon>Actinomycetes</taxon>
        <taxon>Micromonosporales</taxon>
        <taxon>Micromonosporaceae</taxon>
        <taxon>Polymorphospora</taxon>
    </lineage>
</organism>
<dbReference type="InterPro" id="IPR021804">
    <property type="entry name" value="DUF3375"/>
</dbReference>
<evidence type="ECO:0000313" key="1">
    <source>
        <dbReference type="EMBL" id="MFB6396609.1"/>
    </source>
</evidence>
<reference evidence="1 2" key="1">
    <citation type="submission" date="2024-04" db="EMBL/GenBank/DDBJ databases">
        <title>Polymorphospora sp. isolated from Baiyangdian Lake in Xiong'an New Area.</title>
        <authorList>
            <person name="Zhang X."/>
            <person name="Liu J."/>
        </authorList>
    </citation>
    <scope>NUCLEOTIDE SEQUENCE [LARGE SCALE GENOMIC DNA]</scope>
    <source>
        <strain evidence="1 2">2-325</strain>
    </source>
</reference>
<proteinExistence type="predicted"/>
<sequence>MDGGSGMDFDSIEWLRRNSPAWRLLRADHAALVLSFLGRVFVEENIRSMSAIELTVRLEDELFTLNERFGEGTYPRTAKAYLDEWAQPDVGWLRKYYPPGADQVHFDATPAVERALAWVQSLRARSFVGTESRLNIVLELLRQMAFGAETDPEVRLAELRQRRAELDVEIDRVSAGEVDLLDPAAQRDRYQQFVATARGLLSDFREVEANFRTLDRELRERIASWNGSKGELLDEVVGNRNDIAESDQGRSFHAFYDFLLSPRRQQEFSDLLARVQSLEAIGEPDLRMRGIHYDWLDAAERTQATVRLLSEQLRRFLDDQVWLENRRVVDILRSVETHALAVRDQPTGELGHEIDGIAPHIVLPMERPLYQIRAKQALDSDVDLDADTPEVDVSALFEQVHVDPARLREAVRAALTDGTQVSLPELVAARPLEHGLAELVAYLSLDKDPTFELIFDEWRPDHVRWRGVDGRLREAVVPAVAFVRRSSLAGGA</sequence>
<keyword evidence="2" id="KW-1185">Reference proteome</keyword>
<dbReference type="Proteomes" id="UP001582793">
    <property type="component" value="Unassembled WGS sequence"/>
</dbReference>
<evidence type="ECO:0000313" key="2">
    <source>
        <dbReference type="Proteomes" id="UP001582793"/>
    </source>
</evidence>
<accession>A0ABV5CX70</accession>
<name>A0ABV5CX70_9ACTN</name>
<dbReference type="Pfam" id="PF11855">
    <property type="entry name" value="DUF3375"/>
    <property type="match status" value="1"/>
</dbReference>
<dbReference type="RefSeq" id="WP_375735997.1">
    <property type="nucleotide sequence ID" value="NZ_JBCGDC010000099.1"/>
</dbReference>
<comment type="caution">
    <text evidence="1">The sequence shown here is derived from an EMBL/GenBank/DDBJ whole genome shotgun (WGS) entry which is preliminary data.</text>
</comment>